<dbReference type="Pfam" id="PF00858">
    <property type="entry name" value="ASC"/>
    <property type="match status" value="1"/>
</dbReference>
<keyword evidence="5 12" id="KW-0812">Transmembrane</keyword>
<keyword evidence="10 12" id="KW-0739">Sodium transport</keyword>
<keyword evidence="8 12" id="KW-0406">Ion transport</keyword>
<dbReference type="GO" id="GO:0015280">
    <property type="term" value="F:ligand-gated sodium channel activity"/>
    <property type="evidence" value="ECO:0007669"/>
    <property type="project" value="TreeGrafter"/>
</dbReference>
<dbReference type="PRINTS" id="PR01078">
    <property type="entry name" value="AMINACHANNEL"/>
</dbReference>
<proteinExistence type="inferred from homology"/>
<evidence type="ECO:0000256" key="7">
    <source>
        <dbReference type="ARBA" id="ARBA00023053"/>
    </source>
</evidence>
<comment type="similarity">
    <text evidence="2 12">Belongs to the amiloride-sensitive sodium channel (TC 1.A.6) family.</text>
</comment>
<evidence type="ECO:0000256" key="11">
    <source>
        <dbReference type="ARBA" id="ARBA00023303"/>
    </source>
</evidence>
<keyword evidence="9 13" id="KW-0472">Membrane</keyword>
<comment type="subcellular location">
    <subcellularLocation>
        <location evidence="1">Membrane</location>
        <topology evidence="1">Multi-pass membrane protein</topology>
    </subcellularLocation>
</comment>
<evidence type="ECO:0000256" key="1">
    <source>
        <dbReference type="ARBA" id="ARBA00004141"/>
    </source>
</evidence>
<evidence type="ECO:0000256" key="9">
    <source>
        <dbReference type="ARBA" id="ARBA00023136"/>
    </source>
</evidence>
<evidence type="ECO:0000256" key="12">
    <source>
        <dbReference type="RuleBase" id="RU000679"/>
    </source>
</evidence>
<reference evidence="14" key="1">
    <citation type="journal article" date="2023" name="G3 (Bethesda)">
        <title>Whole genome assemblies of Zophobas morio and Tenebrio molitor.</title>
        <authorList>
            <person name="Kaur S."/>
            <person name="Stinson S.A."/>
            <person name="diCenzo G.C."/>
        </authorList>
    </citation>
    <scope>NUCLEOTIDE SEQUENCE</scope>
    <source>
        <strain evidence="14">QUZm001</strain>
    </source>
</reference>
<evidence type="ECO:0000313" key="14">
    <source>
        <dbReference type="EMBL" id="KAJ3646123.1"/>
    </source>
</evidence>
<keyword evidence="4 12" id="KW-0894">Sodium channel</keyword>
<keyword evidence="15" id="KW-1185">Reference proteome</keyword>
<dbReference type="Proteomes" id="UP001168821">
    <property type="component" value="Unassembled WGS sequence"/>
</dbReference>
<dbReference type="Gene3D" id="2.60.470.10">
    <property type="entry name" value="Acid-sensing ion channels like domains"/>
    <property type="match status" value="1"/>
</dbReference>
<comment type="caution">
    <text evidence="14">The sequence shown here is derived from an EMBL/GenBank/DDBJ whole genome shotgun (WGS) entry which is preliminary data.</text>
</comment>
<evidence type="ECO:0000313" key="15">
    <source>
        <dbReference type="Proteomes" id="UP001168821"/>
    </source>
</evidence>
<protein>
    <submittedName>
        <fullName evidence="14">Uncharacterized protein</fullName>
    </submittedName>
</protein>
<evidence type="ECO:0000256" key="10">
    <source>
        <dbReference type="ARBA" id="ARBA00023201"/>
    </source>
</evidence>
<evidence type="ECO:0000256" key="4">
    <source>
        <dbReference type="ARBA" id="ARBA00022461"/>
    </source>
</evidence>
<dbReference type="EMBL" id="JALNTZ010000007">
    <property type="protein sequence ID" value="KAJ3646123.1"/>
    <property type="molecule type" value="Genomic_DNA"/>
</dbReference>
<dbReference type="AlphaFoldDB" id="A0AA38HXC3"/>
<gene>
    <name evidence="14" type="ORF">Zmor_023726</name>
</gene>
<dbReference type="PANTHER" id="PTHR11690:SF288">
    <property type="entry name" value="AMILORIDE-SENSITIVE NA+ CHANNEL-RELATED"/>
    <property type="match status" value="1"/>
</dbReference>
<dbReference type="InterPro" id="IPR001873">
    <property type="entry name" value="ENaC"/>
</dbReference>
<evidence type="ECO:0000256" key="6">
    <source>
        <dbReference type="ARBA" id="ARBA00022989"/>
    </source>
</evidence>
<evidence type="ECO:0000256" key="8">
    <source>
        <dbReference type="ARBA" id="ARBA00023065"/>
    </source>
</evidence>
<evidence type="ECO:0000256" key="5">
    <source>
        <dbReference type="ARBA" id="ARBA00022692"/>
    </source>
</evidence>
<accession>A0AA38HXC3</accession>
<keyword evidence="11 12" id="KW-0407">Ion channel</keyword>
<evidence type="ECO:0000256" key="3">
    <source>
        <dbReference type="ARBA" id="ARBA00022448"/>
    </source>
</evidence>
<feature type="transmembrane region" description="Helical" evidence="13">
    <location>
        <begin position="455"/>
        <end position="477"/>
    </location>
</feature>
<keyword evidence="7" id="KW-0915">Sodium</keyword>
<evidence type="ECO:0000256" key="2">
    <source>
        <dbReference type="ARBA" id="ARBA00007193"/>
    </source>
</evidence>
<keyword evidence="3 12" id="KW-0813">Transport</keyword>
<evidence type="ECO:0000256" key="13">
    <source>
        <dbReference type="SAM" id="Phobius"/>
    </source>
</evidence>
<feature type="transmembrane region" description="Helical" evidence="13">
    <location>
        <begin position="58"/>
        <end position="76"/>
    </location>
</feature>
<keyword evidence="6 13" id="KW-1133">Transmembrane helix</keyword>
<dbReference type="PANTHER" id="PTHR11690">
    <property type="entry name" value="AMILORIDE-SENSITIVE SODIUM CHANNEL-RELATED"/>
    <property type="match status" value="1"/>
</dbReference>
<name>A0AA38HXC3_9CUCU</name>
<organism evidence="14 15">
    <name type="scientific">Zophobas morio</name>
    <dbReference type="NCBI Taxonomy" id="2755281"/>
    <lineage>
        <taxon>Eukaryota</taxon>
        <taxon>Metazoa</taxon>
        <taxon>Ecdysozoa</taxon>
        <taxon>Arthropoda</taxon>
        <taxon>Hexapoda</taxon>
        <taxon>Insecta</taxon>
        <taxon>Pterygota</taxon>
        <taxon>Neoptera</taxon>
        <taxon>Endopterygota</taxon>
        <taxon>Coleoptera</taxon>
        <taxon>Polyphaga</taxon>
        <taxon>Cucujiformia</taxon>
        <taxon>Tenebrionidae</taxon>
        <taxon>Zophobas</taxon>
    </lineage>
</organism>
<sequence length="484" mass="55537">MTVYELNEIHNKEIAEPCTMSEDGFWHNVRKYLREYAEVTGIHGFRYVAEKRSTAEKIIWSLALIFSLGGCIYMISKILDKYESSPVVLSFAAENIPLFEIPFPAVTICPDIKYNTQAFNYTDIVHRLKNDKSVDKTNLTMFHHLSVVCDDIHNTSKFESKTLDNGFFETIHETKMKLADIFTFCIYQSEENCEELFTPIITDAGLCYSFNIFGGEDISHDHVYNYAKYYDVPHKTANYFDFATGYEEKLDVNAYPRRALMAGFEHGLVVYLKFDEQIKNTVCTHFLRGFQVVIHSPWEVPLLQKHSLVLPTNKTAVVEKQCGCVEYFMPRNNTTAICGNSLLDCAVNAENDLIEVQKKSKIKGDDYCDCKPACSSLKFRAEISQANYDEGKLLSTQRLTYADTKGYLNGFDNYMEKHLNFSTAWTLVHIYFKEEYVTTMERNELYGISDLISNFGGVLGLFTGFSLLSLFEILYFCSLRIASL</sequence>
<dbReference type="GO" id="GO:0005886">
    <property type="term" value="C:plasma membrane"/>
    <property type="evidence" value="ECO:0007669"/>
    <property type="project" value="TreeGrafter"/>
</dbReference>